<gene>
    <name evidence="1" type="ORF">XELAEV_18021439mg</name>
</gene>
<name>A0A974DBJ6_XENLA</name>
<dbReference type="EMBL" id="CM004471">
    <property type="protein sequence ID" value="OCT87741.1"/>
    <property type="molecule type" value="Genomic_DNA"/>
</dbReference>
<dbReference type="Proteomes" id="UP000694892">
    <property type="component" value="Chromosome 3S"/>
</dbReference>
<evidence type="ECO:0000313" key="2">
    <source>
        <dbReference type="Proteomes" id="UP000694892"/>
    </source>
</evidence>
<accession>A0A974DBJ6</accession>
<sequence length="65" mass="7905">MQAYIKDGSATVILYFFLSGTEAVWRMENVEMEREQKRPLFLKSRADMIIWSRSIRFFFHNLRRS</sequence>
<evidence type="ECO:0000313" key="1">
    <source>
        <dbReference type="EMBL" id="OCT87741.1"/>
    </source>
</evidence>
<protein>
    <submittedName>
        <fullName evidence="1">Uncharacterized protein</fullName>
    </submittedName>
</protein>
<reference evidence="2" key="1">
    <citation type="journal article" date="2016" name="Nature">
        <title>Genome evolution in the allotetraploid frog Xenopus laevis.</title>
        <authorList>
            <person name="Session A.M."/>
            <person name="Uno Y."/>
            <person name="Kwon T."/>
            <person name="Chapman J.A."/>
            <person name="Toyoda A."/>
            <person name="Takahashi S."/>
            <person name="Fukui A."/>
            <person name="Hikosaka A."/>
            <person name="Suzuki A."/>
            <person name="Kondo M."/>
            <person name="van Heeringen S.J."/>
            <person name="Quigley I."/>
            <person name="Heinz S."/>
            <person name="Ogino H."/>
            <person name="Ochi H."/>
            <person name="Hellsten U."/>
            <person name="Lyons J.B."/>
            <person name="Simakov O."/>
            <person name="Putnam N."/>
            <person name="Stites J."/>
            <person name="Kuroki Y."/>
            <person name="Tanaka T."/>
            <person name="Michiue T."/>
            <person name="Watanabe M."/>
            <person name="Bogdanovic O."/>
            <person name="Lister R."/>
            <person name="Georgiou G."/>
            <person name="Paranjpe S.S."/>
            <person name="van Kruijsbergen I."/>
            <person name="Shu S."/>
            <person name="Carlson J."/>
            <person name="Kinoshita T."/>
            <person name="Ohta Y."/>
            <person name="Mawaribuchi S."/>
            <person name="Jenkins J."/>
            <person name="Grimwood J."/>
            <person name="Schmutz J."/>
            <person name="Mitros T."/>
            <person name="Mozaffari S.V."/>
            <person name="Suzuki Y."/>
            <person name="Haramoto Y."/>
            <person name="Yamamoto T.S."/>
            <person name="Takagi C."/>
            <person name="Heald R."/>
            <person name="Miller K."/>
            <person name="Haudenschild C."/>
            <person name="Kitzman J."/>
            <person name="Nakayama T."/>
            <person name="Izutsu Y."/>
            <person name="Robert J."/>
            <person name="Fortriede J."/>
            <person name="Burns K."/>
            <person name="Lotay V."/>
            <person name="Karimi K."/>
            <person name="Yasuoka Y."/>
            <person name="Dichmann D.S."/>
            <person name="Flajnik M.F."/>
            <person name="Houston D.W."/>
            <person name="Shendure J."/>
            <person name="DuPasquier L."/>
            <person name="Vize P.D."/>
            <person name="Zorn A.M."/>
            <person name="Ito M."/>
            <person name="Marcotte E.M."/>
            <person name="Wallingford J.B."/>
            <person name="Ito Y."/>
            <person name="Asashima M."/>
            <person name="Ueno N."/>
            <person name="Matsuda Y."/>
            <person name="Veenstra G.J."/>
            <person name="Fujiyama A."/>
            <person name="Harland R.M."/>
            <person name="Taira M."/>
            <person name="Rokhsar D.S."/>
        </authorList>
    </citation>
    <scope>NUCLEOTIDE SEQUENCE [LARGE SCALE GENOMIC DNA]</scope>
    <source>
        <strain evidence="2">J</strain>
    </source>
</reference>
<organism evidence="1 2">
    <name type="scientific">Xenopus laevis</name>
    <name type="common">African clawed frog</name>
    <dbReference type="NCBI Taxonomy" id="8355"/>
    <lineage>
        <taxon>Eukaryota</taxon>
        <taxon>Metazoa</taxon>
        <taxon>Chordata</taxon>
        <taxon>Craniata</taxon>
        <taxon>Vertebrata</taxon>
        <taxon>Euteleostomi</taxon>
        <taxon>Amphibia</taxon>
        <taxon>Batrachia</taxon>
        <taxon>Anura</taxon>
        <taxon>Pipoidea</taxon>
        <taxon>Pipidae</taxon>
        <taxon>Xenopodinae</taxon>
        <taxon>Xenopus</taxon>
        <taxon>Xenopus</taxon>
    </lineage>
</organism>
<proteinExistence type="predicted"/>
<dbReference type="AlphaFoldDB" id="A0A974DBJ6"/>